<evidence type="ECO:0000313" key="2">
    <source>
        <dbReference type="WBParaSite" id="nRc.2.0.1.t15533-RA"/>
    </source>
</evidence>
<organism evidence="1 2">
    <name type="scientific">Romanomermis culicivorax</name>
    <name type="common">Nematode worm</name>
    <dbReference type="NCBI Taxonomy" id="13658"/>
    <lineage>
        <taxon>Eukaryota</taxon>
        <taxon>Metazoa</taxon>
        <taxon>Ecdysozoa</taxon>
        <taxon>Nematoda</taxon>
        <taxon>Enoplea</taxon>
        <taxon>Dorylaimia</taxon>
        <taxon>Mermithida</taxon>
        <taxon>Mermithoidea</taxon>
        <taxon>Mermithidae</taxon>
        <taxon>Romanomermis</taxon>
    </lineage>
</organism>
<sequence>MVGSSKFFFEWWIKGEIEKEKNIIGTNLLYLSSKSSISGCNTYLMKKRFQVSISLTTAFLQFLAHSETYRFAGVGHSRTTIGHERRIAIIALD</sequence>
<dbReference type="Proteomes" id="UP000887565">
    <property type="component" value="Unplaced"/>
</dbReference>
<evidence type="ECO:0000313" key="1">
    <source>
        <dbReference type="Proteomes" id="UP000887565"/>
    </source>
</evidence>
<dbReference type="WBParaSite" id="nRc.2.0.1.t15533-RA">
    <property type="protein sequence ID" value="nRc.2.0.1.t15533-RA"/>
    <property type="gene ID" value="nRc.2.0.1.g15533"/>
</dbReference>
<name>A0A915IMX5_ROMCU</name>
<keyword evidence="1" id="KW-1185">Reference proteome</keyword>
<proteinExistence type="predicted"/>
<protein>
    <submittedName>
        <fullName evidence="2">Uncharacterized protein</fullName>
    </submittedName>
</protein>
<dbReference type="AlphaFoldDB" id="A0A915IMX5"/>
<reference evidence="2" key="1">
    <citation type="submission" date="2022-11" db="UniProtKB">
        <authorList>
            <consortium name="WormBaseParasite"/>
        </authorList>
    </citation>
    <scope>IDENTIFICATION</scope>
</reference>
<accession>A0A915IMX5</accession>